<accession>A0A1M7NQA9</accession>
<evidence type="ECO:0000313" key="3">
    <source>
        <dbReference type="Proteomes" id="UP000186002"/>
    </source>
</evidence>
<dbReference type="InterPro" id="IPR038696">
    <property type="entry name" value="IalB_sf"/>
</dbReference>
<sequence length="198" mass="20586">MFNKLFPLRLTASTISLATALVMASPAFAASPANKPASGAPQSTTATYGNWVLRCVQMATGAADASGAQATVNSCEIIHTVQVQGQNAPFTQIAIGRLPGQQELILTAVVPVNVTLPGQINLSSTEEGKETKVADLAWTRCTPGGCFADVKPDEAMLKSVRSVEAGVLKFQDSAGNLIGVPLSFNGLDQALTALDQQK</sequence>
<dbReference type="STRING" id="735517.SAMN05444272_3901"/>
<keyword evidence="3" id="KW-1185">Reference proteome</keyword>
<dbReference type="RefSeq" id="WP_073015027.1">
    <property type="nucleotide sequence ID" value="NZ_FRBW01000005.1"/>
</dbReference>
<reference evidence="2 3" key="1">
    <citation type="submission" date="2016-11" db="EMBL/GenBank/DDBJ databases">
        <authorList>
            <person name="Jaros S."/>
            <person name="Januszkiewicz K."/>
            <person name="Wedrychowicz H."/>
        </authorList>
    </citation>
    <scope>NUCLEOTIDE SEQUENCE [LARGE SCALE GENOMIC DNA]</scope>
    <source>
        <strain evidence="2 3">DSM 22153</strain>
    </source>
</reference>
<dbReference type="Gene3D" id="2.60.40.1880">
    <property type="entry name" value="Invasion associated locus B (IalB) protein"/>
    <property type="match status" value="1"/>
</dbReference>
<feature type="chain" id="PRO_5009928491" evidence="1">
    <location>
        <begin position="30"/>
        <end position="198"/>
    </location>
</feature>
<dbReference type="Pfam" id="PF06776">
    <property type="entry name" value="IalB"/>
    <property type="match status" value="1"/>
</dbReference>
<proteinExistence type="predicted"/>
<dbReference type="AlphaFoldDB" id="A0A1M7NQA9"/>
<keyword evidence="1" id="KW-0732">Signal</keyword>
<name>A0A1M7NQA9_9HYPH</name>
<evidence type="ECO:0000256" key="1">
    <source>
        <dbReference type="SAM" id="SignalP"/>
    </source>
</evidence>
<evidence type="ECO:0000313" key="2">
    <source>
        <dbReference type="EMBL" id="SHN06124.1"/>
    </source>
</evidence>
<dbReference type="OrthoDB" id="9797912at2"/>
<protein>
    <submittedName>
        <fullName evidence="2">Invasion protein IalB, involved in pathogenesis</fullName>
    </submittedName>
</protein>
<dbReference type="Proteomes" id="UP000186002">
    <property type="component" value="Unassembled WGS sequence"/>
</dbReference>
<organism evidence="2 3">
    <name type="scientific">Roseibium suaedae</name>
    <dbReference type="NCBI Taxonomy" id="735517"/>
    <lineage>
        <taxon>Bacteria</taxon>
        <taxon>Pseudomonadati</taxon>
        <taxon>Pseudomonadota</taxon>
        <taxon>Alphaproteobacteria</taxon>
        <taxon>Hyphomicrobiales</taxon>
        <taxon>Stappiaceae</taxon>
        <taxon>Roseibium</taxon>
    </lineage>
</organism>
<dbReference type="EMBL" id="FRBW01000005">
    <property type="protein sequence ID" value="SHN06124.1"/>
    <property type="molecule type" value="Genomic_DNA"/>
</dbReference>
<dbReference type="InterPro" id="IPR010642">
    <property type="entry name" value="Invasion_prot_B"/>
</dbReference>
<feature type="signal peptide" evidence="1">
    <location>
        <begin position="1"/>
        <end position="29"/>
    </location>
</feature>
<gene>
    <name evidence="2" type="ORF">SAMN05444272_3901</name>
</gene>